<organism evidence="2 3">
    <name type="scientific">Rhipicephalus sanguineus</name>
    <name type="common">Brown dog tick</name>
    <name type="synonym">Ixodes sanguineus</name>
    <dbReference type="NCBI Taxonomy" id="34632"/>
    <lineage>
        <taxon>Eukaryota</taxon>
        <taxon>Metazoa</taxon>
        <taxon>Ecdysozoa</taxon>
        <taxon>Arthropoda</taxon>
        <taxon>Chelicerata</taxon>
        <taxon>Arachnida</taxon>
        <taxon>Acari</taxon>
        <taxon>Parasitiformes</taxon>
        <taxon>Ixodida</taxon>
        <taxon>Ixodoidea</taxon>
        <taxon>Ixodidae</taxon>
        <taxon>Rhipicephalinae</taxon>
        <taxon>Rhipicephalus</taxon>
        <taxon>Rhipicephalus</taxon>
    </lineage>
</organism>
<dbReference type="AlphaFoldDB" id="A0A9D4Q1G7"/>
<keyword evidence="3" id="KW-1185">Reference proteome</keyword>
<reference evidence="2" key="2">
    <citation type="submission" date="2021-09" db="EMBL/GenBank/DDBJ databases">
        <authorList>
            <person name="Jia N."/>
            <person name="Wang J."/>
            <person name="Shi W."/>
            <person name="Du L."/>
            <person name="Sun Y."/>
            <person name="Zhan W."/>
            <person name="Jiang J."/>
            <person name="Wang Q."/>
            <person name="Zhang B."/>
            <person name="Ji P."/>
            <person name="Sakyi L.B."/>
            <person name="Cui X."/>
            <person name="Yuan T."/>
            <person name="Jiang B."/>
            <person name="Yang W."/>
            <person name="Lam T.T.-Y."/>
            <person name="Chang Q."/>
            <person name="Ding S."/>
            <person name="Wang X."/>
            <person name="Zhu J."/>
            <person name="Ruan X."/>
            <person name="Zhao L."/>
            <person name="Wei J."/>
            <person name="Que T."/>
            <person name="Du C."/>
            <person name="Cheng J."/>
            <person name="Dai P."/>
            <person name="Han X."/>
            <person name="Huang E."/>
            <person name="Gao Y."/>
            <person name="Liu J."/>
            <person name="Shao H."/>
            <person name="Ye R."/>
            <person name="Li L."/>
            <person name="Wei W."/>
            <person name="Wang X."/>
            <person name="Wang C."/>
            <person name="Huo Q."/>
            <person name="Li W."/>
            <person name="Guo W."/>
            <person name="Chen H."/>
            <person name="Chen S."/>
            <person name="Zhou L."/>
            <person name="Zhou L."/>
            <person name="Ni X."/>
            <person name="Tian J."/>
            <person name="Zhou Y."/>
            <person name="Sheng Y."/>
            <person name="Liu T."/>
            <person name="Pan Y."/>
            <person name="Xia L."/>
            <person name="Li J."/>
            <person name="Zhao F."/>
            <person name="Cao W."/>
        </authorList>
    </citation>
    <scope>NUCLEOTIDE SEQUENCE</scope>
    <source>
        <strain evidence="2">Rsan-2018</strain>
        <tissue evidence="2">Larvae</tissue>
    </source>
</reference>
<feature type="chain" id="PRO_5039534222" evidence="1">
    <location>
        <begin position="18"/>
        <end position="376"/>
    </location>
</feature>
<comment type="caution">
    <text evidence="2">The sequence shown here is derived from an EMBL/GenBank/DDBJ whole genome shotgun (WGS) entry which is preliminary data.</text>
</comment>
<gene>
    <name evidence="2" type="ORF">HPB52_017776</name>
</gene>
<accession>A0A9D4Q1G7</accession>
<name>A0A9D4Q1G7_RHISA</name>
<proteinExistence type="predicted"/>
<dbReference type="VEuPathDB" id="VectorBase:RSAN_048299"/>
<keyword evidence="1" id="KW-0732">Signal</keyword>
<evidence type="ECO:0000256" key="1">
    <source>
        <dbReference type="SAM" id="SignalP"/>
    </source>
</evidence>
<feature type="signal peptide" evidence="1">
    <location>
        <begin position="1"/>
        <end position="17"/>
    </location>
</feature>
<evidence type="ECO:0000313" key="3">
    <source>
        <dbReference type="Proteomes" id="UP000821837"/>
    </source>
</evidence>
<evidence type="ECO:0000313" key="2">
    <source>
        <dbReference type="EMBL" id="KAH7962749.1"/>
    </source>
</evidence>
<sequence length="376" mass="42007">MLKFCILVLATVSYASPAGISDANSFVDTILNENVPLVIRESPRLFPYATIGDFSFTVLKNRFTNRHLTVHMTHGEVRGLDTALRRKGDCQAPFFRDGQTIVSCNLEINGLNITYIALILLGSQLSSSNGLPLVNGMSAVTDSVTQFEAVPPNGPDIWTYRGLHINNITLDVTYGSNLSLNKGRREKFKKAISANVKRELRPIFFEYMTLLPRAVEMYRLANHPKSISSSRVSDANALVDTIFKEHVPLLVRVVRESPRLYPYATIGDFSFKASRDSRLASWKPIRANVDVTDSIIQPVAKVPVGHGYGALRAFVIKDMHLDATYDSDLSLNKDSREKFKEEISTKVKEGLRPIFSEYMSLVHRAVTDVHASKEIT</sequence>
<protein>
    <submittedName>
        <fullName evidence="2">Uncharacterized protein</fullName>
    </submittedName>
</protein>
<dbReference type="VEuPathDB" id="VectorBase:RSAN_047594"/>
<reference evidence="2" key="1">
    <citation type="journal article" date="2020" name="Cell">
        <title>Large-Scale Comparative Analyses of Tick Genomes Elucidate Their Genetic Diversity and Vector Capacities.</title>
        <authorList>
            <consortium name="Tick Genome and Microbiome Consortium (TIGMIC)"/>
            <person name="Jia N."/>
            <person name="Wang J."/>
            <person name="Shi W."/>
            <person name="Du L."/>
            <person name="Sun Y."/>
            <person name="Zhan W."/>
            <person name="Jiang J.F."/>
            <person name="Wang Q."/>
            <person name="Zhang B."/>
            <person name="Ji P."/>
            <person name="Bell-Sakyi L."/>
            <person name="Cui X.M."/>
            <person name="Yuan T.T."/>
            <person name="Jiang B.G."/>
            <person name="Yang W.F."/>
            <person name="Lam T.T."/>
            <person name="Chang Q.C."/>
            <person name="Ding S.J."/>
            <person name="Wang X.J."/>
            <person name="Zhu J.G."/>
            <person name="Ruan X.D."/>
            <person name="Zhao L."/>
            <person name="Wei J.T."/>
            <person name="Ye R.Z."/>
            <person name="Que T.C."/>
            <person name="Du C.H."/>
            <person name="Zhou Y.H."/>
            <person name="Cheng J.X."/>
            <person name="Dai P.F."/>
            <person name="Guo W.B."/>
            <person name="Han X.H."/>
            <person name="Huang E.J."/>
            <person name="Li L.F."/>
            <person name="Wei W."/>
            <person name="Gao Y.C."/>
            <person name="Liu J.Z."/>
            <person name="Shao H.Z."/>
            <person name="Wang X."/>
            <person name="Wang C.C."/>
            <person name="Yang T.C."/>
            <person name="Huo Q.B."/>
            <person name="Li W."/>
            <person name="Chen H.Y."/>
            <person name="Chen S.E."/>
            <person name="Zhou L.G."/>
            <person name="Ni X.B."/>
            <person name="Tian J.H."/>
            <person name="Sheng Y."/>
            <person name="Liu T."/>
            <person name="Pan Y.S."/>
            <person name="Xia L.Y."/>
            <person name="Li J."/>
            <person name="Zhao F."/>
            <person name="Cao W.C."/>
        </authorList>
    </citation>
    <scope>NUCLEOTIDE SEQUENCE</scope>
    <source>
        <strain evidence="2">Rsan-2018</strain>
    </source>
</reference>
<dbReference type="Proteomes" id="UP000821837">
    <property type="component" value="Chromosome 3"/>
</dbReference>
<dbReference type="EMBL" id="JABSTV010001249">
    <property type="protein sequence ID" value="KAH7962749.1"/>
    <property type="molecule type" value="Genomic_DNA"/>
</dbReference>